<comment type="similarity">
    <text evidence="8">Belongs to the NhaC Na(+)/H(+) (TC 2.A.35) antiporter family.</text>
</comment>
<keyword evidence="6 9" id="KW-1133">Transmembrane helix</keyword>
<keyword evidence="4" id="KW-1003">Cell membrane</keyword>
<sequence length="466" mass="49053">MEKKQLEFWIGPMGSLVPFAVFLIGTIYICIKGAPTETGMALFALMGLMIGAFFAKNRWDYSEEIFVGMADPIAVVPVLCWLIAGFFGAILKSSGLVNGLVWAASQVHLTGGAFCVVSFIVCAIYASATGTSMGTIIPCMAVIYPAGVIIGANPAVLAGAIVSGGCFGDNLAPISDTTITSAKINNAAIGDVVRSRLKYALVTAAIACVLFLIFGGGEMQSQAESARIMAEFATPKTLPMILPAVLVIFLAMRGHHLVESIAWGSLFAIVEALALGLLKFSDLLFVADGAPQGILVNGVSGMFGLCILAVLLAPMAHLFDCSGLLAQLREKLIERLITTRKKAEVSILLIMGLFDAMINFSTVAMLAAGPTLIKEIGKKFDISGVRLANLMDCSACTVSYLLPYMVPLVAVMTVSGEVAAQYPGLVPQVTANQAMFTAFYPIVMIATVLFAALTGWGSKDGEKTKS</sequence>
<keyword evidence="12" id="KW-1185">Reference proteome</keyword>
<evidence type="ECO:0000256" key="8">
    <source>
        <dbReference type="ARBA" id="ARBA00038435"/>
    </source>
</evidence>
<feature type="transmembrane region" description="Helical" evidence="9">
    <location>
        <begin position="261"/>
        <end position="281"/>
    </location>
</feature>
<feature type="transmembrane region" description="Helical" evidence="9">
    <location>
        <begin position="38"/>
        <end position="55"/>
    </location>
</feature>
<dbReference type="EMBL" id="ADLN01000091">
    <property type="protein sequence ID" value="EHI58731.1"/>
    <property type="molecule type" value="Genomic_DNA"/>
</dbReference>
<feature type="transmembrane region" description="Helical" evidence="9">
    <location>
        <begin position="237"/>
        <end position="254"/>
    </location>
</feature>
<dbReference type="GO" id="GO:0015297">
    <property type="term" value="F:antiporter activity"/>
    <property type="evidence" value="ECO:0007669"/>
    <property type="project" value="UniProtKB-KW"/>
</dbReference>
<evidence type="ECO:0000256" key="4">
    <source>
        <dbReference type="ARBA" id="ARBA00022475"/>
    </source>
</evidence>
<name>G5IIE9_9FIRM</name>
<keyword evidence="5 9" id="KW-0812">Transmembrane</keyword>
<dbReference type="OrthoDB" id="9790605at2"/>
<dbReference type="GO" id="GO:0005886">
    <property type="term" value="C:plasma membrane"/>
    <property type="evidence" value="ECO:0007669"/>
    <property type="project" value="UniProtKB-SubCell"/>
</dbReference>
<dbReference type="PATRIC" id="fig|742737.3.peg.3255"/>
<reference evidence="11 12" key="1">
    <citation type="submission" date="2011-08" db="EMBL/GenBank/DDBJ databases">
        <title>The Genome Sequence of Clostridium hathewayi WAL-18680.</title>
        <authorList>
            <consortium name="The Broad Institute Genome Sequencing Platform"/>
            <person name="Earl A."/>
            <person name="Ward D."/>
            <person name="Feldgarden M."/>
            <person name="Gevers D."/>
            <person name="Finegold S.M."/>
            <person name="Summanen P.H."/>
            <person name="Molitoris D.R."/>
            <person name="Song M."/>
            <person name="Daigneault M."/>
            <person name="Allen-Vercoe E."/>
            <person name="Young S.K."/>
            <person name="Zeng Q."/>
            <person name="Gargeya S."/>
            <person name="Fitzgerald M."/>
            <person name="Haas B."/>
            <person name="Abouelleil A."/>
            <person name="Alvarado L."/>
            <person name="Arachchi H.M."/>
            <person name="Berlin A."/>
            <person name="Brown A."/>
            <person name="Chapman S.B."/>
            <person name="Chen Z."/>
            <person name="Dunbar C."/>
            <person name="Freedman E."/>
            <person name="Gearin G."/>
            <person name="Gellesch M."/>
            <person name="Goldberg J."/>
            <person name="Griggs A."/>
            <person name="Gujja S."/>
            <person name="Heiman D."/>
            <person name="Howarth C."/>
            <person name="Larson L."/>
            <person name="Lui A."/>
            <person name="MacDonald P.J.P."/>
            <person name="Montmayeur A."/>
            <person name="Murphy C."/>
            <person name="Neiman D."/>
            <person name="Pearson M."/>
            <person name="Priest M."/>
            <person name="Roberts A."/>
            <person name="Saif S."/>
            <person name="Shea T."/>
            <person name="Shenoy N."/>
            <person name="Sisk P."/>
            <person name="Stolte C."/>
            <person name="Sykes S."/>
            <person name="Wortman J."/>
            <person name="Nusbaum C."/>
            <person name="Birren B."/>
        </authorList>
    </citation>
    <scope>NUCLEOTIDE SEQUENCE [LARGE SCALE GENOMIC DNA]</scope>
    <source>
        <strain evidence="11 12">WAL-18680</strain>
    </source>
</reference>
<feature type="transmembrane region" description="Helical" evidence="9">
    <location>
        <begin position="67"/>
        <end position="88"/>
    </location>
</feature>
<feature type="domain" description="Na+/H+ antiporter NhaC-like C-terminal" evidence="10">
    <location>
        <begin position="29"/>
        <end position="215"/>
    </location>
</feature>
<evidence type="ECO:0000256" key="7">
    <source>
        <dbReference type="ARBA" id="ARBA00023136"/>
    </source>
</evidence>
<protein>
    <recommendedName>
        <fullName evidence="10">Na+/H+ antiporter NhaC-like C-terminal domain-containing protein</fullName>
    </recommendedName>
</protein>
<dbReference type="HOGENOM" id="CLU_043525_1_0_9"/>
<evidence type="ECO:0000256" key="9">
    <source>
        <dbReference type="SAM" id="Phobius"/>
    </source>
</evidence>
<keyword evidence="3" id="KW-0050">Antiport</keyword>
<feature type="transmembrane region" description="Helical" evidence="9">
    <location>
        <begin position="199"/>
        <end position="217"/>
    </location>
</feature>
<accession>G5IIE9</accession>
<evidence type="ECO:0000256" key="5">
    <source>
        <dbReference type="ARBA" id="ARBA00022692"/>
    </source>
</evidence>
<keyword evidence="7 9" id="KW-0472">Membrane</keyword>
<evidence type="ECO:0000313" key="11">
    <source>
        <dbReference type="EMBL" id="EHI58731.1"/>
    </source>
</evidence>
<keyword evidence="2" id="KW-0813">Transport</keyword>
<feature type="transmembrane region" description="Helical" evidence="9">
    <location>
        <begin position="438"/>
        <end position="456"/>
    </location>
</feature>
<dbReference type="AlphaFoldDB" id="G5IIE9"/>
<evidence type="ECO:0000256" key="1">
    <source>
        <dbReference type="ARBA" id="ARBA00004651"/>
    </source>
</evidence>
<feature type="transmembrane region" description="Helical" evidence="9">
    <location>
        <begin position="301"/>
        <end position="326"/>
    </location>
</feature>
<proteinExistence type="inferred from homology"/>
<dbReference type="RefSeq" id="WP_006781256.1">
    <property type="nucleotide sequence ID" value="NZ_CP040506.1"/>
</dbReference>
<evidence type="ECO:0000256" key="2">
    <source>
        <dbReference type="ARBA" id="ARBA00022448"/>
    </source>
</evidence>
<dbReference type="PANTHER" id="PTHR33451">
    <property type="entry name" value="MALATE-2H(+)/NA(+)-LACTATE ANTIPORTER"/>
    <property type="match status" value="1"/>
</dbReference>
<evidence type="ECO:0000313" key="12">
    <source>
        <dbReference type="Proteomes" id="UP000005384"/>
    </source>
</evidence>
<comment type="caution">
    <text evidence="11">The sequence shown here is derived from an EMBL/GenBank/DDBJ whole genome shotgun (WGS) entry which is preliminary data.</text>
</comment>
<feature type="transmembrane region" description="Helical" evidence="9">
    <location>
        <begin position="6"/>
        <end position="31"/>
    </location>
</feature>
<dbReference type="PANTHER" id="PTHR33451:SF3">
    <property type="entry name" value="MALATE-2H(+)_NA(+)-LACTATE ANTIPORTER"/>
    <property type="match status" value="1"/>
</dbReference>
<dbReference type="InterPro" id="IPR018461">
    <property type="entry name" value="Na/H_Antiport_NhaC-like_C"/>
</dbReference>
<feature type="transmembrane region" description="Helical" evidence="9">
    <location>
        <begin position="132"/>
        <end position="152"/>
    </location>
</feature>
<organism evidence="11 12">
    <name type="scientific">Hungatella hathewayi WAL-18680</name>
    <dbReference type="NCBI Taxonomy" id="742737"/>
    <lineage>
        <taxon>Bacteria</taxon>
        <taxon>Bacillati</taxon>
        <taxon>Bacillota</taxon>
        <taxon>Clostridia</taxon>
        <taxon>Lachnospirales</taxon>
        <taxon>Lachnospiraceae</taxon>
        <taxon>Hungatella</taxon>
    </lineage>
</organism>
<evidence type="ECO:0000256" key="6">
    <source>
        <dbReference type="ARBA" id="ARBA00022989"/>
    </source>
</evidence>
<feature type="transmembrane region" description="Helical" evidence="9">
    <location>
        <begin position="100"/>
        <end position="126"/>
    </location>
</feature>
<comment type="subcellular location">
    <subcellularLocation>
        <location evidence="1">Cell membrane</location>
        <topology evidence="1">Multi-pass membrane protein</topology>
    </subcellularLocation>
</comment>
<dbReference type="InterPro" id="IPR052180">
    <property type="entry name" value="NhaC_Na-H+_Antiporter"/>
</dbReference>
<gene>
    <name evidence="11" type="ORF">HMPREF9473_03277</name>
</gene>
<evidence type="ECO:0000259" key="10">
    <source>
        <dbReference type="Pfam" id="PF03553"/>
    </source>
</evidence>
<dbReference type="Pfam" id="PF03553">
    <property type="entry name" value="Na_H_antiporter"/>
    <property type="match status" value="1"/>
</dbReference>
<evidence type="ECO:0000256" key="3">
    <source>
        <dbReference type="ARBA" id="ARBA00022449"/>
    </source>
</evidence>
<dbReference type="Proteomes" id="UP000005384">
    <property type="component" value="Unassembled WGS sequence"/>
</dbReference>
<feature type="transmembrane region" description="Helical" evidence="9">
    <location>
        <begin position="347"/>
        <end position="368"/>
    </location>
</feature>